<feature type="signal peptide" evidence="2">
    <location>
        <begin position="1"/>
        <end position="30"/>
    </location>
</feature>
<dbReference type="EMBL" id="JBHTOD010000001">
    <property type="protein sequence ID" value="MFD1454239.1"/>
    <property type="molecule type" value="Genomic_DNA"/>
</dbReference>
<dbReference type="Proteomes" id="UP001597189">
    <property type="component" value="Unassembled WGS sequence"/>
</dbReference>
<name>A0ABW4CY69_9LACO</name>
<evidence type="ECO:0000256" key="1">
    <source>
        <dbReference type="SAM" id="MobiDB-lite"/>
    </source>
</evidence>
<dbReference type="Pfam" id="PF13731">
    <property type="entry name" value="WxL"/>
    <property type="match status" value="1"/>
</dbReference>
<comment type="caution">
    <text evidence="4">The sequence shown here is derived from an EMBL/GenBank/DDBJ whole genome shotgun (WGS) entry which is preliminary data.</text>
</comment>
<gene>
    <name evidence="4" type="ORF">ACFQ44_00930</name>
</gene>
<evidence type="ECO:0000313" key="5">
    <source>
        <dbReference type="Proteomes" id="UP001597189"/>
    </source>
</evidence>
<proteinExistence type="predicted"/>
<keyword evidence="2" id="KW-0732">Signal</keyword>
<feature type="domain" description="WxL" evidence="3">
    <location>
        <begin position="65"/>
        <end position="214"/>
    </location>
</feature>
<accession>A0ABW4CY69</accession>
<evidence type="ECO:0000259" key="3">
    <source>
        <dbReference type="Pfam" id="PF13731"/>
    </source>
</evidence>
<protein>
    <submittedName>
        <fullName evidence="4">WxL domain-containing protein</fullName>
    </submittedName>
</protein>
<feature type="region of interest" description="Disordered" evidence="1">
    <location>
        <begin position="32"/>
        <end position="65"/>
    </location>
</feature>
<feature type="compositionally biased region" description="Low complexity" evidence="1">
    <location>
        <begin position="32"/>
        <end position="57"/>
    </location>
</feature>
<organism evidence="4 5">
    <name type="scientific">Levilactobacillus lanxiensis</name>
    <dbReference type="NCBI Taxonomy" id="2799568"/>
    <lineage>
        <taxon>Bacteria</taxon>
        <taxon>Bacillati</taxon>
        <taxon>Bacillota</taxon>
        <taxon>Bacilli</taxon>
        <taxon>Lactobacillales</taxon>
        <taxon>Lactobacillaceae</taxon>
        <taxon>Levilactobacillus</taxon>
    </lineage>
</organism>
<evidence type="ECO:0000313" key="4">
    <source>
        <dbReference type="EMBL" id="MFD1454239.1"/>
    </source>
</evidence>
<sequence length="215" mass="21460">MTRRLKVSLLSSLAILGLGIGFAGALPAAAATTDTSSSSGSSSSSSATTTENTTTSADFTMDPNAAVSLDSAPNISFGSNPAPNGKVNGNYFSTTVDNPLEVSNPGVATGWSVQLKNTPFTDTAGDTLSGAVLSLGDASVDAANEGNPSATPIATISPLEGGSINQLVFAAEAKGGLGVWDASYAPAKVNLTVPAGQLPGDYTSTLTWQLSETPQ</sequence>
<keyword evidence="5" id="KW-1185">Reference proteome</keyword>
<evidence type="ECO:0000256" key="2">
    <source>
        <dbReference type="SAM" id="SignalP"/>
    </source>
</evidence>
<dbReference type="RefSeq" id="WP_203642543.1">
    <property type="nucleotide sequence ID" value="NZ_BOLN01000001.1"/>
</dbReference>
<reference evidence="5" key="1">
    <citation type="journal article" date="2019" name="Int. J. Syst. Evol. Microbiol.">
        <title>The Global Catalogue of Microorganisms (GCM) 10K type strain sequencing project: providing services to taxonomists for standard genome sequencing and annotation.</title>
        <authorList>
            <consortium name="The Broad Institute Genomics Platform"/>
            <consortium name="The Broad Institute Genome Sequencing Center for Infectious Disease"/>
            <person name="Wu L."/>
            <person name="Ma J."/>
        </authorList>
    </citation>
    <scope>NUCLEOTIDE SEQUENCE [LARGE SCALE GENOMIC DNA]</scope>
    <source>
        <strain evidence="5">CCM 8979</strain>
    </source>
</reference>
<feature type="chain" id="PRO_5046204398" evidence="2">
    <location>
        <begin position="31"/>
        <end position="215"/>
    </location>
</feature>
<dbReference type="InterPro" id="IPR027994">
    <property type="entry name" value="WxL_dom"/>
</dbReference>